<protein>
    <recommendedName>
        <fullName evidence="3">HPr kinase</fullName>
    </recommendedName>
</protein>
<evidence type="ECO:0000313" key="1">
    <source>
        <dbReference type="EMBL" id="RDE50386.1"/>
    </source>
</evidence>
<dbReference type="SUPFAM" id="SSF53795">
    <property type="entry name" value="PEP carboxykinase-like"/>
    <property type="match status" value="2"/>
</dbReference>
<evidence type="ECO:0000313" key="2">
    <source>
        <dbReference type="Proteomes" id="UP000253831"/>
    </source>
</evidence>
<evidence type="ECO:0008006" key="3">
    <source>
        <dbReference type="Google" id="ProtNLM"/>
    </source>
</evidence>
<sequence>MAYYPVADRLLIINQTGKMVWELSNEGHEHAAIAALFARRFCISEARAWHDVGQLLRVLADGGWQADHAEGSDARLPAAGVAPATDSVGPTCCGIFCFGDSRIRAMSSVAAFDAGFFARFQHRLVEADGSEDVLEISQSGCRYLLVFRGSFVAEATTVSKMISFICELLLALEHPNRPLLAFCHAGAVVWKKHSLLMPGLSGAGKSTLTAFLAAHGFIYLGDDTVAVGEGDAALLPLPTCLSIKSGSWPIIEALYPALRSSPTINRFSRSLRYVDPQDNSVILPAAPAPSAIVFPTYSAGELTQLKPLSPLQTMICLLGAHASLSAPATEAKLRKLIDFVEKTPAYELSYAELPEAMQAIKEVLTSQNQ</sequence>
<organism evidence="1 2">
    <name type="scientific">Candidatus Accumulibacter meliphilus</name>
    <dbReference type="NCBI Taxonomy" id="2211374"/>
    <lineage>
        <taxon>Bacteria</taxon>
        <taxon>Pseudomonadati</taxon>
        <taxon>Pseudomonadota</taxon>
        <taxon>Betaproteobacteria</taxon>
        <taxon>Candidatus Accumulibacter</taxon>
    </lineage>
</organism>
<dbReference type="Pfam" id="PF05402">
    <property type="entry name" value="PqqD"/>
    <property type="match status" value="1"/>
</dbReference>
<dbReference type="InterPro" id="IPR008792">
    <property type="entry name" value="PQQD"/>
</dbReference>
<dbReference type="InterPro" id="IPR041881">
    <property type="entry name" value="PqqD_sf"/>
</dbReference>
<dbReference type="InterPro" id="IPR027417">
    <property type="entry name" value="P-loop_NTPase"/>
</dbReference>
<reference evidence="1 2" key="1">
    <citation type="submission" date="2018-05" db="EMBL/GenBank/DDBJ databases">
        <title>Integrated omic analyses show evidence that a Ca. Accumulibacter phosphatis strain performs denitrification under micro-aerobic conditions.</title>
        <authorList>
            <person name="Camejo P.Y."/>
            <person name="Katherine M.D."/>
            <person name="Daniel N.R."/>
        </authorList>
    </citation>
    <scope>NUCLEOTIDE SEQUENCE [LARGE SCALE GENOMIC DNA]</scope>
    <source>
        <strain evidence="1">UW-LDO-IC</strain>
    </source>
</reference>
<accession>A0A369XNC9</accession>
<dbReference type="AlphaFoldDB" id="A0A369XNC9"/>
<comment type="caution">
    <text evidence="1">The sequence shown here is derived from an EMBL/GenBank/DDBJ whole genome shotgun (WGS) entry which is preliminary data.</text>
</comment>
<proteinExistence type="predicted"/>
<dbReference type="Gene3D" id="1.10.10.1150">
    <property type="entry name" value="Coenzyme PQQ synthesis protein D (PqqD)"/>
    <property type="match status" value="1"/>
</dbReference>
<gene>
    <name evidence="1" type="ORF">DVS81_11850</name>
</gene>
<dbReference type="EMBL" id="QPGA01000021">
    <property type="protein sequence ID" value="RDE50386.1"/>
    <property type="molecule type" value="Genomic_DNA"/>
</dbReference>
<dbReference type="Proteomes" id="UP000253831">
    <property type="component" value="Unassembled WGS sequence"/>
</dbReference>
<dbReference type="Gene3D" id="3.40.50.300">
    <property type="entry name" value="P-loop containing nucleotide triphosphate hydrolases"/>
    <property type="match status" value="1"/>
</dbReference>
<name>A0A369XNC9_9PROT</name>